<dbReference type="PANTHER" id="PTHR35901:SF1">
    <property type="entry name" value="EXONUCLEASE VAPC9"/>
    <property type="match status" value="1"/>
</dbReference>
<dbReference type="InterPro" id="IPR002716">
    <property type="entry name" value="PIN_dom"/>
</dbReference>
<comment type="similarity">
    <text evidence="6">Belongs to the PINc/VapC protein family.</text>
</comment>
<accession>D2SCC2</accession>
<dbReference type="Proteomes" id="UP000001382">
    <property type="component" value="Chromosome"/>
</dbReference>
<dbReference type="HOGENOM" id="CLU_121774_0_0_11"/>
<dbReference type="HAMAP" id="MF_00265">
    <property type="entry name" value="VapC_Nob1"/>
    <property type="match status" value="1"/>
</dbReference>
<dbReference type="SUPFAM" id="SSF88723">
    <property type="entry name" value="PIN domain-like"/>
    <property type="match status" value="1"/>
</dbReference>
<keyword evidence="2 6" id="KW-0540">Nuclease</keyword>
<dbReference type="KEGG" id="gob:Gobs_3666"/>
<evidence type="ECO:0000313" key="8">
    <source>
        <dbReference type="EMBL" id="ADB76250.1"/>
    </source>
</evidence>
<dbReference type="InterPro" id="IPR044153">
    <property type="entry name" value="PIN_Pae0151-like"/>
</dbReference>
<dbReference type="AlphaFoldDB" id="D2SCC2"/>
<dbReference type="RefSeq" id="WP_012949675.1">
    <property type="nucleotide sequence ID" value="NC_013757.1"/>
</dbReference>
<dbReference type="InterPro" id="IPR051619">
    <property type="entry name" value="TypeII_TA_RNase_PINc/VapC"/>
</dbReference>
<feature type="binding site" evidence="6">
    <location>
        <position position="6"/>
    </location>
    <ligand>
        <name>Mg(2+)</name>
        <dbReference type="ChEBI" id="CHEBI:18420"/>
    </ligand>
</feature>
<reference evidence="8 9" key="1">
    <citation type="journal article" date="2010" name="Stand. Genomic Sci.">
        <title>Complete genome sequence of Geodermatophilus obscurus type strain (G-20).</title>
        <authorList>
            <person name="Ivanova N."/>
            <person name="Sikorski J."/>
            <person name="Jando M."/>
            <person name="Munk C."/>
            <person name="Lapidus A."/>
            <person name="Glavina Del Rio T."/>
            <person name="Copeland A."/>
            <person name="Tice H."/>
            <person name="Cheng J.-F."/>
            <person name="Lucas S."/>
            <person name="Chen F."/>
            <person name="Nolan M."/>
            <person name="Bruce D."/>
            <person name="Goodwin L."/>
            <person name="Pitluck S."/>
            <person name="Mavromatis K."/>
            <person name="Mikhailova N."/>
            <person name="Pati A."/>
            <person name="Chen A."/>
            <person name="Palaniappan K."/>
            <person name="Land M."/>
            <person name="Hauser L."/>
            <person name="Chang Y.-J."/>
            <person name="Jeffries C.D."/>
            <person name="Meincke L."/>
            <person name="Brettin T."/>
            <person name="Detter J.C."/>
            <person name="Detter J.C."/>
            <person name="Rohde M."/>
            <person name="Goeker M."/>
            <person name="Bristow J."/>
            <person name="Eisen J.A."/>
            <person name="Markowitz V."/>
            <person name="Hugenholtz P."/>
            <person name="Kyrpides N.C."/>
            <person name="Klenk H.-P."/>
        </authorList>
    </citation>
    <scope>NUCLEOTIDE SEQUENCE [LARGE SCALE GENOMIC DNA]</scope>
    <source>
        <strain evidence="9">ATCC 25078 / DSM 43160 / JCM 3152 / KCC A-0152 / KCTC 9177 / NBRC 13315 / NRRL B-3577 / G-20</strain>
    </source>
</reference>
<dbReference type="InterPro" id="IPR022907">
    <property type="entry name" value="VapC_family"/>
</dbReference>
<keyword evidence="3 6" id="KW-0479">Metal-binding</keyword>
<comment type="cofactor">
    <cofactor evidence="6">
        <name>Mg(2+)</name>
        <dbReference type="ChEBI" id="CHEBI:18420"/>
    </cofactor>
</comment>
<comment type="function">
    <text evidence="6">Toxic component of a toxin-antitoxin (TA) system. An RNase.</text>
</comment>
<proteinExistence type="inferred from homology"/>
<dbReference type="GO" id="GO:0090729">
    <property type="term" value="F:toxin activity"/>
    <property type="evidence" value="ECO:0007669"/>
    <property type="project" value="UniProtKB-KW"/>
</dbReference>
<dbReference type="STRING" id="526225.Gobs_3666"/>
<dbReference type="CDD" id="cd09873">
    <property type="entry name" value="PIN_Pae0151-like"/>
    <property type="match status" value="1"/>
</dbReference>
<protein>
    <recommendedName>
        <fullName evidence="6">Ribonuclease VapC</fullName>
        <shortName evidence="6">RNase VapC</shortName>
        <ecNumber evidence="6">3.1.-.-</ecNumber>
    </recommendedName>
    <alternativeName>
        <fullName evidence="6">Toxin VapC</fullName>
    </alternativeName>
</protein>
<dbReference type="InterPro" id="IPR029060">
    <property type="entry name" value="PIN-like_dom_sf"/>
</dbReference>
<dbReference type="EMBL" id="CP001867">
    <property type="protein sequence ID" value="ADB76250.1"/>
    <property type="molecule type" value="Genomic_DNA"/>
</dbReference>
<feature type="binding site" evidence="6">
    <location>
        <position position="96"/>
    </location>
    <ligand>
        <name>Mg(2+)</name>
        <dbReference type="ChEBI" id="CHEBI:18420"/>
    </ligand>
</feature>
<reference evidence="9" key="2">
    <citation type="submission" date="2010-01" db="EMBL/GenBank/DDBJ databases">
        <title>The complete genome of Geodermatophilus obscurus DSM 43160.</title>
        <authorList>
            <consortium name="US DOE Joint Genome Institute (JGI-PGF)"/>
            <person name="Lucas S."/>
            <person name="Copeland A."/>
            <person name="Lapidus A."/>
            <person name="Glavina del Rio T."/>
            <person name="Dalin E."/>
            <person name="Tice H."/>
            <person name="Bruce D."/>
            <person name="Goodwin L."/>
            <person name="Pitluck S."/>
            <person name="Kyrpides N."/>
            <person name="Mavromatis K."/>
            <person name="Ivanova N."/>
            <person name="Munk A.C."/>
            <person name="Brettin T."/>
            <person name="Detter J.C."/>
            <person name="Han C."/>
            <person name="Larimer F."/>
            <person name="Land M."/>
            <person name="Hauser L."/>
            <person name="Markowitz V."/>
            <person name="Cheng J.-F."/>
            <person name="Hugenholtz P."/>
            <person name="Woyke T."/>
            <person name="Wu D."/>
            <person name="Jando M."/>
            <person name="Schneider S."/>
            <person name="Klenk H.-P."/>
            <person name="Eisen J.A."/>
        </authorList>
    </citation>
    <scope>NUCLEOTIDE SEQUENCE [LARGE SCALE GENOMIC DNA]</scope>
    <source>
        <strain evidence="9">ATCC 25078 / DSM 43160 / JCM 3152 / KCC A-0152 / KCTC 9177 / NBRC 13315 / NRRL B-3577 / G-20</strain>
    </source>
</reference>
<dbReference type="OrthoDB" id="4377304at2"/>
<keyword evidence="1 6" id="KW-1277">Toxin-antitoxin system</keyword>
<dbReference type="PANTHER" id="PTHR35901">
    <property type="entry name" value="RIBONUCLEASE VAPC3"/>
    <property type="match status" value="1"/>
</dbReference>
<dbReference type="Gene3D" id="3.40.50.1010">
    <property type="entry name" value="5'-nuclease"/>
    <property type="match status" value="1"/>
</dbReference>
<evidence type="ECO:0000313" key="9">
    <source>
        <dbReference type="Proteomes" id="UP000001382"/>
    </source>
</evidence>
<dbReference type="GO" id="GO:0004540">
    <property type="term" value="F:RNA nuclease activity"/>
    <property type="evidence" value="ECO:0007669"/>
    <property type="project" value="InterPro"/>
</dbReference>
<evidence type="ECO:0000256" key="2">
    <source>
        <dbReference type="ARBA" id="ARBA00022722"/>
    </source>
</evidence>
<evidence type="ECO:0000256" key="3">
    <source>
        <dbReference type="ARBA" id="ARBA00022723"/>
    </source>
</evidence>
<evidence type="ECO:0000256" key="6">
    <source>
        <dbReference type="HAMAP-Rule" id="MF_00265"/>
    </source>
</evidence>
<evidence type="ECO:0000256" key="1">
    <source>
        <dbReference type="ARBA" id="ARBA00022649"/>
    </source>
</evidence>
<gene>
    <name evidence="6" type="primary">vapC</name>
    <name evidence="8" type="ordered locus">Gobs_3666</name>
</gene>
<dbReference type="GO" id="GO:0016787">
    <property type="term" value="F:hydrolase activity"/>
    <property type="evidence" value="ECO:0007669"/>
    <property type="project" value="UniProtKB-KW"/>
</dbReference>
<name>D2SCC2_GEOOG</name>
<keyword evidence="9" id="KW-1185">Reference proteome</keyword>
<keyword evidence="5 6" id="KW-0460">Magnesium</keyword>
<dbReference type="GO" id="GO:0000287">
    <property type="term" value="F:magnesium ion binding"/>
    <property type="evidence" value="ECO:0007669"/>
    <property type="project" value="UniProtKB-UniRule"/>
</dbReference>
<dbReference type="Pfam" id="PF01850">
    <property type="entry name" value="PIN"/>
    <property type="match status" value="1"/>
</dbReference>
<feature type="domain" description="PIN" evidence="7">
    <location>
        <begin position="4"/>
        <end position="121"/>
    </location>
</feature>
<organism evidence="8 9">
    <name type="scientific">Geodermatophilus obscurus (strain ATCC 25078 / DSM 43160 / JCM 3152 / CCUG 61914 / KCC A-0152 / KCTC 9177 / NBRC 13315 / NRRL B-3577 / G-20)</name>
    <dbReference type="NCBI Taxonomy" id="526225"/>
    <lineage>
        <taxon>Bacteria</taxon>
        <taxon>Bacillati</taxon>
        <taxon>Actinomycetota</taxon>
        <taxon>Actinomycetes</taxon>
        <taxon>Geodermatophilales</taxon>
        <taxon>Geodermatophilaceae</taxon>
        <taxon>Geodermatophilus</taxon>
    </lineage>
</organism>
<evidence type="ECO:0000256" key="4">
    <source>
        <dbReference type="ARBA" id="ARBA00022801"/>
    </source>
</evidence>
<keyword evidence="6" id="KW-0800">Toxin</keyword>
<keyword evidence="4 6" id="KW-0378">Hydrolase</keyword>
<sequence>MTLVVDASVVVAALVDDGSDGGWARALLRGEDLTAPTHMQIQASNVLRRAVLAGRLGVDAASLAHLDLTRMSVRSFGFDPLATRIWELHPAVTAYDAAYVALAEELAVPLVTLDRRLARASGPTCPFLLPD</sequence>
<evidence type="ECO:0000259" key="7">
    <source>
        <dbReference type="Pfam" id="PF01850"/>
    </source>
</evidence>
<dbReference type="EC" id="3.1.-.-" evidence="6"/>
<evidence type="ECO:0000256" key="5">
    <source>
        <dbReference type="ARBA" id="ARBA00022842"/>
    </source>
</evidence>
<dbReference type="eggNOG" id="COG4113">
    <property type="taxonomic scope" value="Bacteria"/>
</dbReference>